<feature type="region of interest" description="Disordered" evidence="7">
    <location>
        <begin position="455"/>
        <end position="512"/>
    </location>
</feature>
<dbReference type="VEuPathDB" id="ToxoDB:ETH2_1021100"/>
<feature type="transmembrane region" description="Helical" evidence="8">
    <location>
        <begin position="936"/>
        <end position="961"/>
    </location>
</feature>
<dbReference type="VEuPathDB" id="ToxoDB:ETH_00000055"/>
<dbReference type="OMA" id="PIAWREQ"/>
<feature type="region of interest" description="Disordered" evidence="7">
    <location>
        <begin position="249"/>
        <end position="289"/>
    </location>
</feature>
<dbReference type="GO" id="GO:0016020">
    <property type="term" value="C:membrane"/>
    <property type="evidence" value="ECO:0007669"/>
    <property type="project" value="UniProtKB-SubCell"/>
</dbReference>
<feature type="compositionally biased region" description="Low complexity" evidence="7">
    <location>
        <begin position="470"/>
        <end position="488"/>
    </location>
</feature>
<evidence type="ECO:0000256" key="2">
    <source>
        <dbReference type="ARBA" id="ARBA00009824"/>
    </source>
</evidence>
<keyword evidence="10" id="KW-1185">Reference proteome</keyword>
<dbReference type="InterPro" id="IPR007941">
    <property type="entry name" value="DUF726"/>
</dbReference>
<dbReference type="EMBL" id="HG675721">
    <property type="protein sequence ID" value="CDJ42474.1"/>
    <property type="molecule type" value="Genomic_DNA"/>
</dbReference>
<comment type="subcellular location">
    <subcellularLocation>
        <location evidence="1">Membrane</location>
        <topology evidence="1">Multi-pass membrane protein</topology>
    </subcellularLocation>
</comment>
<evidence type="ECO:0000256" key="6">
    <source>
        <dbReference type="SAM" id="Coils"/>
    </source>
</evidence>
<feature type="compositionally biased region" description="Basic and acidic residues" evidence="7">
    <location>
        <begin position="715"/>
        <end position="726"/>
    </location>
</feature>
<evidence type="ECO:0000313" key="10">
    <source>
        <dbReference type="Proteomes" id="UP000030747"/>
    </source>
</evidence>
<accession>U6L1M1</accession>
<feature type="compositionally biased region" description="Basic and acidic residues" evidence="7">
    <location>
        <begin position="557"/>
        <end position="574"/>
    </location>
</feature>
<feature type="compositionally biased region" description="Low complexity" evidence="7">
    <location>
        <begin position="606"/>
        <end position="615"/>
    </location>
</feature>
<name>U6L1M1_EIMTE</name>
<dbReference type="RefSeq" id="XP_013233224.1">
    <property type="nucleotide sequence ID" value="XM_013377770.1"/>
</dbReference>
<gene>
    <name evidence="9" type="ORF">ETH_00000055</name>
</gene>
<evidence type="ECO:0000256" key="4">
    <source>
        <dbReference type="ARBA" id="ARBA00022989"/>
    </source>
</evidence>
<keyword evidence="4 8" id="KW-1133">Transmembrane helix</keyword>
<feature type="transmembrane region" description="Helical" evidence="8">
    <location>
        <begin position="1050"/>
        <end position="1074"/>
    </location>
</feature>
<feature type="coiled-coil region" evidence="6">
    <location>
        <begin position="304"/>
        <end position="331"/>
    </location>
</feature>
<reference evidence="9" key="1">
    <citation type="submission" date="2013-10" db="EMBL/GenBank/DDBJ databases">
        <title>Genomic analysis of the causative agents of coccidiosis in chickens.</title>
        <authorList>
            <person name="Reid A.J."/>
            <person name="Blake D."/>
            <person name="Billington K."/>
            <person name="Browne H."/>
            <person name="Dunn M."/>
            <person name="Hung S."/>
            <person name="Kawahara F."/>
            <person name="Miranda-Saavedra D."/>
            <person name="Mourier T."/>
            <person name="Nagra H."/>
            <person name="Otto T.D."/>
            <person name="Rawlings N."/>
            <person name="Sanchez A."/>
            <person name="Sanders M."/>
            <person name="Subramaniam C."/>
            <person name="Tay Y."/>
            <person name="Dear P."/>
            <person name="Doerig C."/>
            <person name="Gruber A."/>
            <person name="Parkinson J."/>
            <person name="Shirley M."/>
            <person name="Wan K.L."/>
            <person name="Berriman M."/>
            <person name="Tomley F."/>
            <person name="Pain A."/>
        </authorList>
    </citation>
    <scope>NUCLEOTIDE SEQUENCE [LARGE SCALE GENOMIC DNA]</scope>
    <source>
        <strain evidence="9">Houghton</strain>
    </source>
</reference>
<reference evidence="9" key="2">
    <citation type="submission" date="2013-10" db="EMBL/GenBank/DDBJ databases">
        <authorList>
            <person name="Aslett M."/>
        </authorList>
    </citation>
    <scope>NUCLEOTIDE SEQUENCE [LARGE SCALE GENOMIC DNA]</scope>
    <source>
        <strain evidence="9">Houghton</strain>
    </source>
</reference>
<dbReference type="InterPro" id="IPR029058">
    <property type="entry name" value="AB_hydrolase_fold"/>
</dbReference>
<dbReference type="Pfam" id="PF05277">
    <property type="entry name" value="DUF726"/>
    <property type="match status" value="1"/>
</dbReference>
<evidence type="ECO:0000313" key="9">
    <source>
        <dbReference type="EMBL" id="CDJ42474.1"/>
    </source>
</evidence>
<feature type="transmembrane region" description="Helical" evidence="8">
    <location>
        <begin position="900"/>
        <end position="930"/>
    </location>
</feature>
<feature type="region of interest" description="Disordered" evidence="7">
    <location>
        <begin position="548"/>
        <end position="645"/>
    </location>
</feature>
<feature type="region of interest" description="Disordered" evidence="7">
    <location>
        <begin position="678"/>
        <end position="768"/>
    </location>
</feature>
<evidence type="ECO:0000256" key="7">
    <source>
        <dbReference type="SAM" id="MobiDB-lite"/>
    </source>
</evidence>
<comment type="similarity">
    <text evidence="2">Belongs to the TMCO4 family.</text>
</comment>
<protein>
    <recommendedName>
        <fullName evidence="11">Transmembrane protein</fullName>
    </recommendedName>
</protein>
<dbReference type="SUPFAM" id="SSF53474">
    <property type="entry name" value="alpha/beta-Hydrolases"/>
    <property type="match status" value="1"/>
</dbReference>
<feature type="compositionally biased region" description="Basic and acidic residues" evidence="7">
    <location>
        <begin position="619"/>
        <end position="634"/>
    </location>
</feature>
<feature type="compositionally biased region" description="Basic and acidic residues" evidence="7">
    <location>
        <begin position="684"/>
        <end position="700"/>
    </location>
</feature>
<feature type="compositionally biased region" description="Basic and acidic residues" evidence="7">
    <location>
        <begin position="252"/>
        <end position="289"/>
    </location>
</feature>
<feature type="region of interest" description="Disordered" evidence="7">
    <location>
        <begin position="1"/>
        <end position="24"/>
    </location>
</feature>
<feature type="compositionally biased region" description="Basic and acidic residues" evidence="7">
    <location>
        <begin position="782"/>
        <end position="796"/>
    </location>
</feature>
<keyword evidence="3 8" id="KW-0812">Transmembrane</keyword>
<dbReference type="PANTHER" id="PTHR17920">
    <property type="entry name" value="TRANSMEMBRANE AND COILED-COIL DOMAIN-CONTAINING PROTEIN 4 TMCO4"/>
    <property type="match status" value="1"/>
</dbReference>
<dbReference type="OrthoDB" id="277931at2759"/>
<proteinExistence type="inferred from homology"/>
<dbReference type="PANTHER" id="PTHR17920:SF3">
    <property type="entry name" value="TRANSMEMBRANE AND COILED-COIL DOMAIN-CONTAINING PROTEIN 4"/>
    <property type="match status" value="1"/>
</dbReference>
<organism evidence="9 10">
    <name type="scientific">Eimeria tenella</name>
    <name type="common">Coccidian parasite</name>
    <dbReference type="NCBI Taxonomy" id="5802"/>
    <lineage>
        <taxon>Eukaryota</taxon>
        <taxon>Sar</taxon>
        <taxon>Alveolata</taxon>
        <taxon>Apicomplexa</taxon>
        <taxon>Conoidasida</taxon>
        <taxon>Coccidia</taxon>
        <taxon>Eucoccidiorida</taxon>
        <taxon>Eimeriorina</taxon>
        <taxon>Eimeriidae</taxon>
        <taxon>Eimeria</taxon>
    </lineage>
</organism>
<sequence>MERAVDEKQQMHGPYATDQPAAGLRADFPGRKLVASEGTRAAAATATATDQECNKEALLRDRRQQQALLTPFSGDPKCPLLRDVQQQELVRQHTFDDTIRLKQPPAGALSLFARSSSDSQHPLTNSEDRWRQLSLSRTEEELFAAGLTTMEDLSPEQAARISAELRAHARKQQQQQVHISGAVKSTAPAELHPLQADAQVAAAVASGKVLTDDHSALRELRSGHLHGETSDEEIVSTAPAANLQYRTTRQQKLAEAHQYRQQEQQQQHEHRTQQREQPDEQHHEIESEEQKCERIAASIRFQAEADLSKRREEMAALREDAERQLLSLQLLPPPQERLSSLPASLRESLFGVFVCLCLRHIEECDEDFRGEITEWALGLLNALASPSLLHLGAHIANCLSKPIAWREQLQKDGVRASDIVTMDPLIHKLEAFFVEKQAETDELFRSVQRRLKANRSDSPVEEALTDIPQSSTSSSSSSSGDGKSSNSSIRTTTHDEATSEAMHRPSASGGSTTLAKLEELQEQEQKLRDPWDVPVDARDSRLRALLKPPCNFPVGENEEHQQRKHEHGNDHAQQKLDLPNRASVAGDHKDLPLKSRCCGSKHPAVESEAVPAVVAQGESDDRKQPEARAGREEGVPDGAKNGGLHAAEVPFQGTAVAATQQRQGHWEALNCMGKQSADSPQECLQHEPLPHKEKEEERHHYQAVRPGQQQQQDTLPHKEQERRFQEEQSQQGRQRLKVLSGRASSSDSCTREEHREIKSSGLQLSEDDLKADAVHVGPQFKGRQEEKQQRHEHSDQLETSSSEDERDAFEGGTGPALSMWVSEPPDYRVVFLRDLTTALVTNGTFDARIQMLLDRLAAELRINPLLLIRIQENLAADLLSILQANTKEGSKQKTWRRLKIAGAAVGGGVLLALTAGLAAPGIAAAVASLGSLPLSAFLASAGGMAALVSIFGAGGAGLTGWKYSRRIANIKIFEFLMLNGRSPSSLRVGIGVSGYLRDDDDVTLPWVCSFPNPRCDLHALKWEPHVLKALGGMVIKMVSQDFAVSASKFYLQYTVLGGLTFALFWPIALIQYAAGLDNTWMLCRERAQQAGNILADAVSDKAAVGQRPVTLAGYSMGARVIFYCLQALWKKRKFHCVHDVVLMGLPASMNAAQWRQARQVTSGRLVNVYCRTDWLLAFLYRWMEFRLQVAGLAPVTSVPGVENVDVTGLVKSHANYPEKVPQIMSFISIEM</sequence>
<feature type="compositionally biased region" description="Basic and acidic residues" evidence="7">
    <location>
        <begin position="492"/>
        <end position="503"/>
    </location>
</feature>
<dbReference type="Proteomes" id="UP000030747">
    <property type="component" value="Unassembled WGS sequence"/>
</dbReference>
<dbReference type="AlphaFoldDB" id="U6L1M1"/>
<evidence type="ECO:0000256" key="5">
    <source>
        <dbReference type="ARBA" id="ARBA00023136"/>
    </source>
</evidence>
<evidence type="ECO:0008006" key="11">
    <source>
        <dbReference type="Google" id="ProtNLM"/>
    </source>
</evidence>
<feature type="compositionally biased region" description="Basic and acidic residues" evidence="7">
    <location>
        <begin position="749"/>
        <end position="758"/>
    </location>
</feature>
<keyword evidence="5 8" id="KW-0472">Membrane</keyword>
<keyword evidence="6" id="KW-0175">Coiled coil</keyword>
<evidence type="ECO:0000256" key="8">
    <source>
        <dbReference type="SAM" id="Phobius"/>
    </source>
</evidence>
<dbReference type="GeneID" id="25249238"/>
<feature type="region of interest" description="Disordered" evidence="7">
    <location>
        <begin position="780"/>
        <end position="817"/>
    </location>
</feature>
<evidence type="ECO:0000256" key="1">
    <source>
        <dbReference type="ARBA" id="ARBA00004141"/>
    </source>
</evidence>
<feature type="compositionally biased region" description="Basic and acidic residues" evidence="7">
    <location>
        <begin position="1"/>
        <end position="10"/>
    </location>
</feature>
<evidence type="ECO:0000256" key="3">
    <source>
        <dbReference type="ARBA" id="ARBA00022692"/>
    </source>
</evidence>